<evidence type="ECO:0000313" key="2">
    <source>
        <dbReference type="Proteomes" id="UP000006038"/>
    </source>
</evidence>
<keyword evidence="2" id="KW-1185">Reference proteome</keyword>
<organism evidence="1">
    <name type="scientific">Oryza brachyantha</name>
    <name type="common">malo sina</name>
    <dbReference type="NCBI Taxonomy" id="4533"/>
    <lineage>
        <taxon>Eukaryota</taxon>
        <taxon>Viridiplantae</taxon>
        <taxon>Streptophyta</taxon>
        <taxon>Embryophyta</taxon>
        <taxon>Tracheophyta</taxon>
        <taxon>Spermatophyta</taxon>
        <taxon>Magnoliopsida</taxon>
        <taxon>Liliopsida</taxon>
        <taxon>Poales</taxon>
        <taxon>Poaceae</taxon>
        <taxon>BOP clade</taxon>
        <taxon>Oryzoideae</taxon>
        <taxon>Oryzeae</taxon>
        <taxon>Oryzinae</taxon>
        <taxon>Oryza</taxon>
    </lineage>
</organism>
<reference evidence="1" key="2">
    <citation type="submission" date="2013-04" db="UniProtKB">
        <authorList>
            <consortium name="EnsemblPlants"/>
        </authorList>
    </citation>
    <scope>IDENTIFICATION</scope>
</reference>
<name>J3KYY5_ORYBR</name>
<accession>J3KYY5</accession>
<proteinExistence type="predicted"/>
<reference evidence="1" key="1">
    <citation type="journal article" date="2013" name="Nat. Commun.">
        <title>Whole-genome sequencing of Oryza brachyantha reveals mechanisms underlying Oryza genome evolution.</title>
        <authorList>
            <person name="Chen J."/>
            <person name="Huang Q."/>
            <person name="Gao D."/>
            <person name="Wang J."/>
            <person name="Lang Y."/>
            <person name="Liu T."/>
            <person name="Li B."/>
            <person name="Bai Z."/>
            <person name="Luis Goicoechea J."/>
            <person name="Liang C."/>
            <person name="Chen C."/>
            <person name="Zhang W."/>
            <person name="Sun S."/>
            <person name="Liao Y."/>
            <person name="Zhang X."/>
            <person name="Yang L."/>
            <person name="Song C."/>
            <person name="Wang M."/>
            <person name="Shi J."/>
            <person name="Liu G."/>
            <person name="Liu J."/>
            <person name="Zhou H."/>
            <person name="Zhou W."/>
            <person name="Yu Q."/>
            <person name="An N."/>
            <person name="Chen Y."/>
            <person name="Cai Q."/>
            <person name="Wang B."/>
            <person name="Liu B."/>
            <person name="Min J."/>
            <person name="Huang Y."/>
            <person name="Wu H."/>
            <person name="Li Z."/>
            <person name="Zhang Y."/>
            <person name="Yin Y."/>
            <person name="Song W."/>
            <person name="Jiang J."/>
            <person name="Jackson S.A."/>
            <person name="Wing R.A."/>
            <person name="Wang J."/>
            <person name="Chen M."/>
        </authorList>
    </citation>
    <scope>NUCLEOTIDE SEQUENCE [LARGE SCALE GENOMIC DNA]</scope>
    <source>
        <strain evidence="1">cv. IRGC 101232</strain>
    </source>
</reference>
<dbReference type="Proteomes" id="UP000006038">
    <property type="component" value="Chromosome 1"/>
</dbReference>
<protein>
    <submittedName>
        <fullName evidence="1">Uncharacterized protein</fullName>
    </submittedName>
</protein>
<dbReference type="HOGENOM" id="CLU_2820126_0_0_1"/>
<evidence type="ECO:0000313" key="1">
    <source>
        <dbReference type="EnsemblPlants" id="OB01G21910.1"/>
    </source>
</evidence>
<dbReference type="AlphaFoldDB" id="J3KYY5"/>
<sequence length="67" mass="7158">LVSSVNRGGSQLQGSLVLLGRSPCQGGFGQAGLFVWTKLSFRPANFLCVCGFIGKCLYTKTLYVPIC</sequence>
<dbReference type="Gramene" id="OB01G21910.1">
    <property type="protein sequence ID" value="OB01G21910.1"/>
    <property type="gene ID" value="OB01G21910"/>
</dbReference>
<dbReference type="EnsemblPlants" id="OB01G21910.1">
    <property type="protein sequence ID" value="OB01G21910.1"/>
    <property type="gene ID" value="OB01G21910"/>
</dbReference>